<dbReference type="InParanoid" id="C7Q332"/>
<dbReference type="GO" id="GO:0007165">
    <property type="term" value="P:signal transduction"/>
    <property type="evidence" value="ECO:0007669"/>
    <property type="project" value="TreeGrafter"/>
</dbReference>
<feature type="binding site" evidence="1">
    <location>
        <position position="83"/>
    </location>
    <ligand>
        <name>Mg(2+)</name>
        <dbReference type="ChEBI" id="CHEBI:18420"/>
        <label>1</label>
        <note>catalytic</note>
    </ligand>
</feature>
<dbReference type="FunCoup" id="C7Q332">
    <property type="interactions" value="6"/>
</dbReference>
<proteinExistence type="predicted"/>
<dbReference type="GO" id="GO:0006020">
    <property type="term" value="P:inositol metabolic process"/>
    <property type="evidence" value="ECO:0007669"/>
    <property type="project" value="TreeGrafter"/>
</dbReference>
<dbReference type="Proteomes" id="UP000000851">
    <property type="component" value="Chromosome"/>
</dbReference>
<dbReference type="InterPro" id="IPR000760">
    <property type="entry name" value="Inositol_monophosphatase-like"/>
</dbReference>
<dbReference type="PRINTS" id="PR00377">
    <property type="entry name" value="IMPHPHTASES"/>
</dbReference>
<dbReference type="HOGENOM" id="CLU_044118_0_2_11"/>
<evidence type="ECO:0000256" key="1">
    <source>
        <dbReference type="PIRSR" id="PIRSR600760-2"/>
    </source>
</evidence>
<sequence length="261" mass="27369">MTVALLAAVVEIAAEAGRALEARYSTATRPAGRQDMFRIGTADGQVSLDILRPALTALRPEARWLTDEYETTALPPGEWWVVDEVEGNVNHVHGLPEWAVTVALVRDGQTVLAVVRQPVGDLTYTALRGGGAHLNGAPLTVSAKTDLDAAIVVTGQAEADQDGTYRRIGESITAMLQRALLVRATVPSTFPMLLVAAGHNDVFWQYEPVLPGVAAGALLITEAGGVVTRIDGTPWSPGADTVVATAPALHAATVEVLATVA</sequence>
<keyword evidence="1" id="KW-0460">Magnesium</keyword>
<dbReference type="KEGG" id="cai:Caci_4908"/>
<dbReference type="Pfam" id="PF00459">
    <property type="entry name" value="Inositol_P"/>
    <property type="match status" value="1"/>
</dbReference>
<evidence type="ECO:0000313" key="2">
    <source>
        <dbReference type="EMBL" id="ACU73768.1"/>
    </source>
</evidence>
<keyword evidence="3" id="KW-1185">Reference proteome</keyword>
<reference evidence="2 3" key="1">
    <citation type="journal article" date="2009" name="Stand. Genomic Sci.">
        <title>Complete genome sequence of Catenulispora acidiphila type strain (ID 139908).</title>
        <authorList>
            <person name="Copeland A."/>
            <person name="Lapidus A."/>
            <person name="Glavina Del Rio T."/>
            <person name="Nolan M."/>
            <person name="Lucas S."/>
            <person name="Chen F."/>
            <person name="Tice H."/>
            <person name="Cheng J.F."/>
            <person name="Bruce D."/>
            <person name="Goodwin L."/>
            <person name="Pitluck S."/>
            <person name="Mikhailova N."/>
            <person name="Pati A."/>
            <person name="Ivanova N."/>
            <person name="Mavromatis K."/>
            <person name="Chen A."/>
            <person name="Palaniappan K."/>
            <person name="Chain P."/>
            <person name="Land M."/>
            <person name="Hauser L."/>
            <person name="Chang Y.J."/>
            <person name="Jeffries C.D."/>
            <person name="Chertkov O."/>
            <person name="Brettin T."/>
            <person name="Detter J.C."/>
            <person name="Han C."/>
            <person name="Ali Z."/>
            <person name="Tindall B.J."/>
            <person name="Goker M."/>
            <person name="Bristow J."/>
            <person name="Eisen J.A."/>
            <person name="Markowitz V."/>
            <person name="Hugenholtz P."/>
            <person name="Kyrpides N.C."/>
            <person name="Klenk H.P."/>
        </authorList>
    </citation>
    <scope>NUCLEOTIDE SEQUENCE [LARGE SCALE GENOMIC DNA]</scope>
    <source>
        <strain evidence="3">DSM 44928 / JCM 14897 / NBRC 102108 / NRRL B-24433 / ID139908</strain>
    </source>
</reference>
<dbReference type="eggNOG" id="COG0483">
    <property type="taxonomic scope" value="Bacteria"/>
</dbReference>
<dbReference type="RefSeq" id="WP_015793497.1">
    <property type="nucleotide sequence ID" value="NC_013131.1"/>
</dbReference>
<organism evidence="2 3">
    <name type="scientific">Catenulispora acidiphila (strain DSM 44928 / JCM 14897 / NBRC 102108 / NRRL B-24433 / ID139908)</name>
    <dbReference type="NCBI Taxonomy" id="479433"/>
    <lineage>
        <taxon>Bacteria</taxon>
        <taxon>Bacillati</taxon>
        <taxon>Actinomycetota</taxon>
        <taxon>Actinomycetes</taxon>
        <taxon>Catenulisporales</taxon>
        <taxon>Catenulisporaceae</taxon>
        <taxon>Catenulispora</taxon>
    </lineage>
</organism>
<dbReference type="GO" id="GO:0046872">
    <property type="term" value="F:metal ion binding"/>
    <property type="evidence" value="ECO:0007669"/>
    <property type="project" value="UniProtKB-KW"/>
</dbReference>
<name>C7Q332_CATAD</name>
<dbReference type="AlphaFoldDB" id="C7Q332"/>
<dbReference type="STRING" id="479433.Caci_4908"/>
<comment type="cofactor">
    <cofactor evidence="1">
        <name>Mg(2+)</name>
        <dbReference type="ChEBI" id="CHEBI:18420"/>
    </cofactor>
</comment>
<dbReference type="OrthoDB" id="9785695at2"/>
<protein>
    <submittedName>
        <fullName evidence="2">Inositol monophosphatase</fullName>
    </submittedName>
</protein>
<gene>
    <name evidence="2" type="ordered locus">Caci_4908</name>
</gene>
<dbReference type="PANTHER" id="PTHR20854:SF4">
    <property type="entry name" value="INOSITOL-1-MONOPHOSPHATASE-RELATED"/>
    <property type="match status" value="1"/>
</dbReference>
<dbReference type="Gene3D" id="3.40.190.80">
    <property type="match status" value="1"/>
</dbReference>
<keyword evidence="1" id="KW-0479">Metal-binding</keyword>
<dbReference type="SUPFAM" id="SSF56655">
    <property type="entry name" value="Carbohydrate phosphatase"/>
    <property type="match status" value="1"/>
</dbReference>
<dbReference type="EMBL" id="CP001700">
    <property type="protein sequence ID" value="ACU73768.1"/>
    <property type="molecule type" value="Genomic_DNA"/>
</dbReference>
<dbReference type="Gene3D" id="3.30.540.10">
    <property type="entry name" value="Fructose-1,6-Bisphosphatase, subunit A, domain 1"/>
    <property type="match status" value="1"/>
</dbReference>
<dbReference type="PANTHER" id="PTHR20854">
    <property type="entry name" value="INOSITOL MONOPHOSPHATASE"/>
    <property type="match status" value="1"/>
</dbReference>
<accession>C7Q332</accession>
<evidence type="ECO:0000313" key="3">
    <source>
        <dbReference type="Proteomes" id="UP000000851"/>
    </source>
</evidence>
<dbReference type="GO" id="GO:0008934">
    <property type="term" value="F:inositol monophosphate 1-phosphatase activity"/>
    <property type="evidence" value="ECO:0007669"/>
    <property type="project" value="TreeGrafter"/>
</dbReference>